<evidence type="ECO:0000313" key="3">
    <source>
        <dbReference type="Proteomes" id="UP001595846"/>
    </source>
</evidence>
<dbReference type="Proteomes" id="UP001595846">
    <property type="component" value="Unassembled WGS sequence"/>
</dbReference>
<protein>
    <recommendedName>
        <fullName evidence="4">Polyketide cyclase / dehydrase and lipid transport</fullName>
    </recommendedName>
</protein>
<evidence type="ECO:0000256" key="1">
    <source>
        <dbReference type="SAM" id="MobiDB-lite"/>
    </source>
</evidence>
<reference evidence="2 3" key="1">
    <citation type="journal article" date="2019" name="Int. J. Syst. Evol. Microbiol.">
        <title>The Global Catalogue of Microorganisms (GCM) 10K type strain sequencing project: providing services to taxonomists for standard genome sequencing and annotation.</title>
        <authorList>
            <consortium name="The Broad Institute Genomics Platform"/>
            <consortium name="The Broad Institute Genome Sequencing Center for Infectious Disease"/>
            <person name="Wu L."/>
            <person name="Ma J."/>
        </authorList>
    </citation>
    <scope>NUCLEOTIDE SEQUENCE [LARGE SCALE GENOMIC DNA]</scope>
    <source>
        <strain evidence="2 3">IBRC-M 10256</strain>
    </source>
</reference>
<comment type="caution">
    <text evidence="2">The sequence shown here is derived from an EMBL/GenBank/DDBJ whole genome shotgun (WGS) entry which is preliminary data.</text>
</comment>
<evidence type="ECO:0008006" key="4">
    <source>
        <dbReference type="Google" id="ProtNLM"/>
    </source>
</evidence>
<feature type="region of interest" description="Disordered" evidence="1">
    <location>
        <begin position="1"/>
        <end position="24"/>
    </location>
</feature>
<dbReference type="AlphaFoldDB" id="A0ABD5NU38"/>
<organism evidence="2 3">
    <name type="scientific">Halovivax cerinus</name>
    <dbReference type="NCBI Taxonomy" id="1487865"/>
    <lineage>
        <taxon>Archaea</taxon>
        <taxon>Methanobacteriati</taxon>
        <taxon>Methanobacteriota</taxon>
        <taxon>Stenosarchaea group</taxon>
        <taxon>Halobacteria</taxon>
        <taxon>Halobacteriales</taxon>
        <taxon>Natrialbaceae</taxon>
        <taxon>Halovivax</taxon>
    </lineage>
</organism>
<keyword evidence="3" id="KW-1185">Reference proteome</keyword>
<dbReference type="EMBL" id="JBHSAQ010000016">
    <property type="protein sequence ID" value="MFC3960230.1"/>
    <property type="molecule type" value="Genomic_DNA"/>
</dbReference>
<proteinExistence type="predicted"/>
<evidence type="ECO:0000313" key="2">
    <source>
        <dbReference type="EMBL" id="MFC3960230.1"/>
    </source>
</evidence>
<name>A0ABD5NU38_9EURY</name>
<gene>
    <name evidence="2" type="ORF">ACFOUR_17895</name>
</gene>
<dbReference type="RefSeq" id="WP_256532509.1">
    <property type="nucleotide sequence ID" value="NZ_CP101824.1"/>
</dbReference>
<accession>A0ABD5NU38</accession>
<dbReference type="GeneID" id="73901600"/>
<feature type="compositionally biased region" description="Basic and acidic residues" evidence="1">
    <location>
        <begin position="1"/>
        <end position="16"/>
    </location>
</feature>
<sequence length="186" mass="21130">MSRDTGDRGRTGERISFDGGQSRTRKTILAQVNERLKREPGVEYTRFVPGRIAPTSVVAAIEPTPFLGETYPAPHATLEVWWAPKSTGRDHAMIQWYETLDEAHPSTDSDVDPTITSHYTLACGWHQDDHHDELGPAHFQEEYPDGRTKRYGIQFDDVTPLWIVSRCLAELPDRLARFRNRLASEG</sequence>